<dbReference type="EMBL" id="QRAO01000002">
    <property type="protein sequence ID" value="RDK87072.1"/>
    <property type="molecule type" value="Genomic_DNA"/>
</dbReference>
<sequence length="167" mass="18934">METNLSNNDKNVAAATHLSTFSKYLFPLGNFILPLLLWTTNKEKPFINEHGRQALNFQLSILVYTILIGVACLPFFIILATDFISLVETLENQYHEVSVQNVKNVSGYVVLILIVAIALLGLFVFELYAVITATIKASRGERYRYPLTIPFIKKQQPLKPQEHEHAN</sequence>
<feature type="transmembrane region" description="Helical" evidence="5">
    <location>
        <begin position="107"/>
        <end position="135"/>
    </location>
</feature>
<evidence type="ECO:0000256" key="4">
    <source>
        <dbReference type="ARBA" id="ARBA00023136"/>
    </source>
</evidence>
<dbReference type="OrthoDB" id="9808930at2"/>
<evidence type="ECO:0000256" key="5">
    <source>
        <dbReference type="SAM" id="Phobius"/>
    </source>
</evidence>
<comment type="caution">
    <text evidence="6">The sequence shown here is derived from an EMBL/GenBank/DDBJ whole genome shotgun (WGS) entry which is preliminary data.</text>
</comment>
<name>A0A370QFC8_9FLAO</name>
<keyword evidence="4 5" id="KW-0472">Membrane</keyword>
<proteinExistence type="predicted"/>
<feature type="transmembrane region" description="Helical" evidence="5">
    <location>
        <begin position="61"/>
        <end position="87"/>
    </location>
</feature>
<evidence type="ECO:0000256" key="1">
    <source>
        <dbReference type="ARBA" id="ARBA00004141"/>
    </source>
</evidence>
<feature type="transmembrane region" description="Helical" evidence="5">
    <location>
        <begin position="24"/>
        <end position="40"/>
    </location>
</feature>
<dbReference type="Proteomes" id="UP000255317">
    <property type="component" value="Unassembled WGS sequence"/>
</dbReference>
<evidence type="ECO:0000256" key="3">
    <source>
        <dbReference type="ARBA" id="ARBA00022989"/>
    </source>
</evidence>
<evidence type="ECO:0000256" key="2">
    <source>
        <dbReference type="ARBA" id="ARBA00022692"/>
    </source>
</evidence>
<reference evidence="6 7" key="1">
    <citation type="submission" date="2018-07" db="EMBL/GenBank/DDBJ databases">
        <title>Genomic Encyclopedia of Type Strains, Phase IV (KMG-IV): sequencing the most valuable type-strain genomes for metagenomic binning, comparative biology and taxonomic classification.</title>
        <authorList>
            <person name="Goeker M."/>
        </authorList>
    </citation>
    <scope>NUCLEOTIDE SEQUENCE [LARGE SCALE GENOMIC DNA]</scope>
    <source>
        <strain evidence="6 7">DSM 101478</strain>
    </source>
</reference>
<keyword evidence="3 5" id="KW-1133">Transmembrane helix</keyword>
<gene>
    <name evidence="6" type="ORF">C8D94_102252</name>
</gene>
<dbReference type="InterPro" id="IPR019109">
    <property type="entry name" value="MamF_MmsF"/>
</dbReference>
<keyword evidence="2 5" id="KW-0812">Transmembrane</keyword>
<comment type="subcellular location">
    <subcellularLocation>
        <location evidence="1">Membrane</location>
        <topology evidence="1">Multi-pass membrane protein</topology>
    </subcellularLocation>
</comment>
<dbReference type="AlphaFoldDB" id="A0A370QFC8"/>
<evidence type="ECO:0000313" key="6">
    <source>
        <dbReference type="EMBL" id="RDK87072.1"/>
    </source>
</evidence>
<evidence type="ECO:0000313" key="7">
    <source>
        <dbReference type="Proteomes" id="UP000255317"/>
    </source>
</evidence>
<evidence type="ECO:0008006" key="8">
    <source>
        <dbReference type="Google" id="ProtNLM"/>
    </source>
</evidence>
<accession>A0A370QFC8</accession>
<dbReference type="RefSeq" id="WP_115123276.1">
    <property type="nucleotide sequence ID" value="NZ_QRAO01000002.1"/>
</dbReference>
<protein>
    <recommendedName>
        <fullName evidence="8">Tic20 family protein</fullName>
    </recommendedName>
</protein>
<organism evidence="6 7">
    <name type="scientific">Marinirhabdus gelatinilytica</name>
    <dbReference type="NCBI Taxonomy" id="1703343"/>
    <lineage>
        <taxon>Bacteria</taxon>
        <taxon>Pseudomonadati</taxon>
        <taxon>Bacteroidota</taxon>
        <taxon>Flavobacteriia</taxon>
        <taxon>Flavobacteriales</taxon>
        <taxon>Flavobacteriaceae</taxon>
    </lineage>
</organism>
<keyword evidence="7" id="KW-1185">Reference proteome</keyword>
<dbReference type="Pfam" id="PF09685">
    <property type="entry name" value="MamF_MmsF"/>
    <property type="match status" value="1"/>
</dbReference>